<organism evidence="1 2">
    <name type="scientific">Paenibacillus polymyxa</name>
    <name type="common">Bacillus polymyxa</name>
    <dbReference type="NCBI Taxonomy" id="1406"/>
    <lineage>
        <taxon>Bacteria</taxon>
        <taxon>Bacillati</taxon>
        <taxon>Bacillota</taxon>
        <taxon>Bacilli</taxon>
        <taxon>Bacillales</taxon>
        <taxon>Paenibacillaceae</taxon>
        <taxon>Paenibacillus</taxon>
    </lineage>
</organism>
<evidence type="ECO:0000313" key="2">
    <source>
        <dbReference type="Proteomes" id="UP000254400"/>
    </source>
</evidence>
<evidence type="ECO:0000313" key="1">
    <source>
        <dbReference type="EMBL" id="SUA70239.1"/>
    </source>
</evidence>
<dbReference type="AlphaFoldDB" id="A0A378Y1K7"/>
<dbReference type="Proteomes" id="UP000254400">
    <property type="component" value="Unassembled WGS sequence"/>
</dbReference>
<gene>
    <name evidence="1" type="ORF">NCTC10343_03109</name>
</gene>
<name>A0A378Y1K7_PAEPO</name>
<reference evidence="1 2" key="1">
    <citation type="submission" date="2018-06" db="EMBL/GenBank/DDBJ databases">
        <authorList>
            <consortium name="Pathogen Informatics"/>
            <person name="Doyle S."/>
        </authorList>
    </citation>
    <scope>NUCLEOTIDE SEQUENCE [LARGE SCALE GENOMIC DNA]</scope>
    <source>
        <strain evidence="1 2">NCTC10343</strain>
    </source>
</reference>
<accession>A0A378Y1K7</accession>
<dbReference type="EMBL" id="UGSC01000001">
    <property type="protein sequence ID" value="SUA70239.1"/>
    <property type="molecule type" value="Genomic_DNA"/>
</dbReference>
<proteinExistence type="predicted"/>
<sequence>MYHCIGVPKRHLFHLSHYEGCGEKWVFDYDKCPICRGYLIPESLISKQANHSEVIQLKKESIEEESSLPKLLYEIKTYEYENYEEYLQHAVEMTNNGWKFQSQSNNHKEVVWTIDHRN</sequence>
<protein>
    <submittedName>
        <fullName evidence="1">Uncharacterized protein</fullName>
    </submittedName>
</protein>
<dbReference type="RefSeq" id="WP_019687633.1">
    <property type="nucleotide sequence ID" value="NZ_CP049783.1"/>
</dbReference>